<keyword evidence="4" id="KW-1185">Reference proteome</keyword>
<feature type="compositionally biased region" description="Low complexity" evidence="1">
    <location>
        <begin position="378"/>
        <end position="396"/>
    </location>
</feature>
<comment type="caution">
    <text evidence="3">The sequence shown here is derived from an EMBL/GenBank/DDBJ whole genome shotgun (WGS) entry which is preliminary data.</text>
</comment>
<reference evidence="3 4" key="1">
    <citation type="submission" date="2021-03" db="EMBL/GenBank/DDBJ databases">
        <title>Genomic Encyclopedia of Type Strains, Phase IV (KMG-IV): sequencing the most valuable type-strain genomes for metagenomic binning, comparative biology and taxonomic classification.</title>
        <authorList>
            <person name="Goeker M."/>
        </authorList>
    </citation>
    <scope>NUCLEOTIDE SEQUENCE [LARGE SCALE GENOMIC DNA]</scope>
    <source>
        <strain evidence="3 4">DSM 40499</strain>
    </source>
</reference>
<feature type="compositionally biased region" description="Pro residues" evidence="1">
    <location>
        <begin position="11"/>
        <end position="29"/>
    </location>
</feature>
<sequence length="428" mass="46576">MTGHYDHAAQPPAPTGTPPGYVPAPPPQPARAILQPPRPSTRAETPAPAAPPDGPRLVPDGGPAGRAVPQRIWCVDRDRMGLLAMSVWTERVAGRGEDAEPFVAHHMDSHQGLLAVFDGSGGAGAAPVWQAADRESRTGAWVGSRVARLATDVWFHDVAAEGEPATSETLHDYLQFFLGHAPQRRSKISGTMRRQLPTTLAAVHYRLVRTQGEAGLELTPLWAGDSRAYVLRPGTGLQVLTRDHTRESDALELLRSDPPMTNLVCADREFEIDGQRLAYPLPCVLLAATDGFFGYVHTPADFEALLLRTLHEAGTVDEWADRVRREVQAYTADDASLAVVALGYHGFTDLRDQFAVRLAEVTDRYVRTRPRGLDRPSPDAGGAVPVPAAAPEDPADLPARVRAWQDSTWHAYRAGYETHMPLAPEERA</sequence>
<organism evidence="3 4">
    <name type="scientific">Streptomyces griseochromogenes</name>
    <dbReference type="NCBI Taxonomy" id="68214"/>
    <lineage>
        <taxon>Bacteria</taxon>
        <taxon>Bacillati</taxon>
        <taxon>Actinomycetota</taxon>
        <taxon>Actinomycetes</taxon>
        <taxon>Kitasatosporales</taxon>
        <taxon>Streptomycetaceae</taxon>
        <taxon>Streptomyces</taxon>
    </lineage>
</organism>
<accession>A0ABS4M5S8</accession>
<gene>
    <name evidence="3" type="ORF">J2Z21_008022</name>
</gene>
<name>A0ABS4M5S8_9ACTN</name>
<dbReference type="Proteomes" id="UP001519309">
    <property type="component" value="Unassembled WGS sequence"/>
</dbReference>
<dbReference type="InterPro" id="IPR001932">
    <property type="entry name" value="PPM-type_phosphatase-like_dom"/>
</dbReference>
<evidence type="ECO:0000313" key="3">
    <source>
        <dbReference type="EMBL" id="MBP2055010.1"/>
    </source>
</evidence>
<dbReference type="SUPFAM" id="SSF81606">
    <property type="entry name" value="PP2C-like"/>
    <property type="match status" value="1"/>
</dbReference>
<protein>
    <submittedName>
        <fullName evidence="3">Serine/threonine protein phosphatase PrpC</fullName>
    </submittedName>
</protein>
<feature type="region of interest" description="Disordered" evidence="1">
    <location>
        <begin position="369"/>
        <end position="396"/>
    </location>
</feature>
<evidence type="ECO:0000313" key="4">
    <source>
        <dbReference type="Proteomes" id="UP001519309"/>
    </source>
</evidence>
<feature type="domain" description="PPM-type phosphatase" evidence="2">
    <location>
        <begin position="84"/>
        <end position="342"/>
    </location>
</feature>
<dbReference type="PROSITE" id="PS51746">
    <property type="entry name" value="PPM_2"/>
    <property type="match status" value="1"/>
</dbReference>
<evidence type="ECO:0000256" key="1">
    <source>
        <dbReference type="SAM" id="MobiDB-lite"/>
    </source>
</evidence>
<proteinExistence type="predicted"/>
<dbReference type="InterPro" id="IPR036457">
    <property type="entry name" value="PPM-type-like_dom_sf"/>
</dbReference>
<dbReference type="Gene3D" id="3.60.40.10">
    <property type="entry name" value="PPM-type phosphatase domain"/>
    <property type="match status" value="1"/>
</dbReference>
<feature type="region of interest" description="Disordered" evidence="1">
    <location>
        <begin position="1"/>
        <end position="67"/>
    </location>
</feature>
<evidence type="ECO:0000259" key="2">
    <source>
        <dbReference type="PROSITE" id="PS51746"/>
    </source>
</evidence>
<dbReference type="RefSeq" id="WP_237281758.1">
    <property type="nucleotide sequence ID" value="NZ_CP016279.1"/>
</dbReference>
<feature type="compositionally biased region" description="Low complexity" evidence="1">
    <location>
        <begin position="30"/>
        <end position="47"/>
    </location>
</feature>
<dbReference type="EMBL" id="JAGGLP010000025">
    <property type="protein sequence ID" value="MBP2055010.1"/>
    <property type="molecule type" value="Genomic_DNA"/>
</dbReference>